<evidence type="ECO:0000313" key="3">
    <source>
        <dbReference type="EMBL" id="WUT87041.1"/>
    </source>
</evidence>
<dbReference type="EMBL" id="CP109019">
    <property type="protein sequence ID" value="WUT87041.1"/>
    <property type="molecule type" value="Genomic_DNA"/>
</dbReference>
<keyword evidence="1" id="KW-0560">Oxidoreductase</keyword>
<evidence type="ECO:0000313" key="4">
    <source>
        <dbReference type="Proteomes" id="UP001432060"/>
    </source>
</evidence>
<evidence type="ECO:0000256" key="1">
    <source>
        <dbReference type="ARBA" id="ARBA00023002"/>
    </source>
</evidence>
<dbReference type="SMART" id="SM00829">
    <property type="entry name" value="PKS_ER"/>
    <property type="match status" value="1"/>
</dbReference>
<organism evidence="3 4">
    <name type="scientific">Streptomyces melanogenes</name>
    <dbReference type="NCBI Taxonomy" id="67326"/>
    <lineage>
        <taxon>Bacteria</taxon>
        <taxon>Bacillati</taxon>
        <taxon>Actinomycetota</taxon>
        <taxon>Actinomycetes</taxon>
        <taxon>Kitasatosporales</taxon>
        <taxon>Streptomycetaceae</taxon>
        <taxon>Streptomyces</taxon>
    </lineage>
</organism>
<dbReference type="Gene3D" id="3.90.180.10">
    <property type="entry name" value="Medium-chain alcohol dehydrogenases, catalytic domain"/>
    <property type="match status" value="1"/>
</dbReference>
<dbReference type="Pfam" id="PF00107">
    <property type="entry name" value="ADH_zinc_N"/>
    <property type="match status" value="1"/>
</dbReference>
<dbReference type="InterPro" id="IPR045010">
    <property type="entry name" value="MDR_fam"/>
</dbReference>
<dbReference type="InterPro" id="IPR041694">
    <property type="entry name" value="ADH_N_2"/>
</dbReference>
<dbReference type="Pfam" id="PF16884">
    <property type="entry name" value="ADH_N_2"/>
    <property type="match status" value="1"/>
</dbReference>
<keyword evidence="4" id="KW-1185">Reference proteome</keyword>
<evidence type="ECO:0000259" key="2">
    <source>
        <dbReference type="SMART" id="SM00829"/>
    </source>
</evidence>
<dbReference type="InterPro" id="IPR020843">
    <property type="entry name" value="ER"/>
</dbReference>
<protein>
    <submittedName>
        <fullName evidence="3">NADP-dependent oxidoreductase</fullName>
    </submittedName>
</protein>
<dbReference type="Gene3D" id="3.40.50.720">
    <property type="entry name" value="NAD(P)-binding Rossmann-like Domain"/>
    <property type="match status" value="1"/>
</dbReference>
<sequence>MTNLTNSTDSTDLTTTVNAATTANTAGFVSGEIRLASRPVGEPTADTFELVRTDVPEPAEGEVVVRNTWMSVDPYMRGRMDDVPSYIPPFPLGAALEGSAVGVVVASRSDAVPVGATVSHFLGWREYAVLDAAAATVIDTDLAPAQAYLGALGTTGLTAYAALTEVAPVRQGDVVFVSAAAGAVGSVAGQLARKLGASKVIGSAGGPEKAKRLVTDFGYDAAIDYRAGSLEEQLDRAAPEGIDVYLDSVGGGHLRAAIGAMRTGGRIALVGAIGDYNATGAAVSPDNLFQAAAKELNLRGMLVSSYFHLFPEWIGRAAGWLADGTLRTEHTVVEGIDRAPAAFLGMMRGANTGKMLVRLDG</sequence>
<accession>A0ABZ1XVR5</accession>
<dbReference type="SUPFAM" id="SSF51735">
    <property type="entry name" value="NAD(P)-binding Rossmann-fold domains"/>
    <property type="match status" value="1"/>
</dbReference>
<dbReference type="InterPro" id="IPR011032">
    <property type="entry name" value="GroES-like_sf"/>
</dbReference>
<dbReference type="Proteomes" id="UP001432060">
    <property type="component" value="Chromosome"/>
</dbReference>
<name>A0ABZ1XVR5_9ACTN</name>
<proteinExistence type="predicted"/>
<reference evidence="3" key="1">
    <citation type="submission" date="2022-10" db="EMBL/GenBank/DDBJ databases">
        <title>The complete genomes of actinobacterial strains from the NBC collection.</title>
        <authorList>
            <person name="Joergensen T.S."/>
            <person name="Alvarez Arevalo M."/>
            <person name="Sterndorff E.B."/>
            <person name="Faurdal D."/>
            <person name="Vuksanovic O."/>
            <person name="Mourched A.-S."/>
            <person name="Charusanti P."/>
            <person name="Shaw S."/>
            <person name="Blin K."/>
            <person name="Weber T."/>
        </authorList>
    </citation>
    <scope>NUCLEOTIDE SEQUENCE</scope>
    <source>
        <strain evidence="3">NBC_00668</strain>
    </source>
</reference>
<dbReference type="InterPro" id="IPR036291">
    <property type="entry name" value="NAD(P)-bd_dom_sf"/>
</dbReference>
<feature type="domain" description="Enoyl reductase (ER)" evidence="2">
    <location>
        <begin position="44"/>
        <end position="357"/>
    </location>
</feature>
<dbReference type="CDD" id="cd05288">
    <property type="entry name" value="PGDH"/>
    <property type="match status" value="1"/>
</dbReference>
<gene>
    <name evidence="3" type="ORF">OG515_34955</name>
</gene>
<dbReference type="PANTHER" id="PTHR43205:SF7">
    <property type="entry name" value="PROSTAGLANDIN REDUCTASE 1"/>
    <property type="match status" value="1"/>
</dbReference>
<dbReference type="InterPro" id="IPR013149">
    <property type="entry name" value="ADH-like_C"/>
</dbReference>
<dbReference type="SUPFAM" id="SSF50129">
    <property type="entry name" value="GroES-like"/>
    <property type="match status" value="1"/>
</dbReference>
<dbReference type="PANTHER" id="PTHR43205">
    <property type="entry name" value="PROSTAGLANDIN REDUCTASE"/>
    <property type="match status" value="1"/>
</dbReference>
<dbReference type="RefSeq" id="WP_329403949.1">
    <property type="nucleotide sequence ID" value="NZ_CP109019.1"/>
</dbReference>